<dbReference type="KEGG" id="phet:94293215"/>
<dbReference type="AlphaFoldDB" id="A0A836LKI0"/>
<protein>
    <submittedName>
        <fullName evidence="1">Uncharacterized protein</fullName>
    </submittedName>
</protein>
<proteinExistence type="predicted"/>
<comment type="caution">
    <text evidence="1">The sequence shown here is derived from an EMBL/GenBank/DDBJ whole genome shotgun (WGS) entry which is preliminary data.</text>
</comment>
<sequence length="101" mass="10308">MQRTADALSPTDAVAAINAYAYQNAVDLIAPASVTTGPLNAKDEPVAKTTDASASAVVSPLASRKKVVFITSAATSSSLGEEKQPHEARCVESTCANCAVL</sequence>
<dbReference type="OrthoDB" id="267955at2759"/>
<name>A0A836LKI0_9TRYP</name>
<gene>
    <name evidence="1" type="ORF">JKF63_07197</name>
</gene>
<dbReference type="EMBL" id="JAFJZO010000006">
    <property type="protein sequence ID" value="KAG5511255.1"/>
    <property type="molecule type" value="Genomic_DNA"/>
</dbReference>
<accession>A0A836LKI0</accession>
<dbReference type="RefSeq" id="XP_067759576.1">
    <property type="nucleotide sequence ID" value="XM_067903138.1"/>
</dbReference>
<organism evidence="1 2">
    <name type="scientific">Porcisia hertigi</name>
    <dbReference type="NCBI Taxonomy" id="2761500"/>
    <lineage>
        <taxon>Eukaryota</taxon>
        <taxon>Discoba</taxon>
        <taxon>Euglenozoa</taxon>
        <taxon>Kinetoplastea</taxon>
        <taxon>Metakinetoplastina</taxon>
        <taxon>Trypanosomatida</taxon>
        <taxon>Trypanosomatidae</taxon>
        <taxon>Leishmaniinae</taxon>
        <taxon>Porcisia</taxon>
    </lineage>
</organism>
<evidence type="ECO:0000313" key="2">
    <source>
        <dbReference type="Proteomes" id="UP000674318"/>
    </source>
</evidence>
<evidence type="ECO:0000313" key="1">
    <source>
        <dbReference type="EMBL" id="KAG5511255.1"/>
    </source>
</evidence>
<dbReference type="Proteomes" id="UP000674318">
    <property type="component" value="Chromosome 6"/>
</dbReference>
<keyword evidence="2" id="KW-1185">Reference proteome</keyword>
<reference evidence="1 2" key="1">
    <citation type="submission" date="2021-02" db="EMBL/GenBank/DDBJ databases">
        <title>Porcisia hertigi Genome sequencing and assembly.</title>
        <authorList>
            <person name="Almutairi H."/>
            <person name="Gatherer D."/>
        </authorList>
    </citation>
    <scope>NUCLEOTIDE SEQUENCE [LARGE SCALE GENOMIC DNA]</scope>
    <source>
        <strain evidence="1 2">C119</strain>
    </source>
</reference>
<dbReference type="GeneID" id="94293215"/>